<dbReference type="FunFam" id="3.40.1360.10:FF:000002">
    <property type="entry name" value="DNA primase"/>
    <property type="match status" value="1"/>
</dbReference>
<keyword evidence="3 12" id="KW-0808">Transferase</keyword>
<dbReference type="Proteomes" id="UP000009080">
    <property type="component" value="Chromosome"/>
</dbReference>
<dbReference type="InterPro" id="IPR013173">
    <property type="entry name" value="DNA_primase_DnaG_DnaB-bd_dom"/>
</dbReference>
<evidence type="ECO:0000256" key="3">
    <source>
        <dbReference type="ARBA" id="ARBA00022679"/>
    </source>
</evidence>
<dbReference type="InterPro" id="IPR030846">
    <property type="entry name" value="DnaG_bac"/>
</dbReference>
<dbReference type="GO" id="GO:0006269">
    <property type="term" value="P:DNA replication, synthesis of primer"/>
    <property type="evidence" value="ECO:0007669"/>
    <property type="project" value="UniProtKB-UniRule"/>
</dbReference>
<dbReference type="AlphaFoldDB" id="C5BMY8"/>
<comment type="catalytic activity">
    <reaction evidence="12">
        <text>ssDNA + n NTP = ssDNA/pppN(pN)n-1 hybrid + (n-1) diphosphate.</text>
        <dbReference type="EC" id="2.7.7.101"/>
    </reaction>
</comment>
<comment type="domain">
    <text evidence="12">Contains an N-terminal zinc-binding domain, a central core domain that contains the primase activity, and a C-terminal DnaB-binding domain.</text>
</comment>
<evidence type="ECO:0000256" key="9">
    <source>
        <dbReference type="ARBA" id="ARBA00022842"/>
    </source>
</evidence>
<dbReference type="OrthoDB" id="9803773at2"/>
<dbReference type="SMART" id="SM00766">
    <property type="entry name" value="DnaG_DnaB_bind"/>
    <property type="match status" value="1"/>
</dbReference>
<evidence type="ECO:0000256" key="7">
    <source>
        <dbReference type="ARBA" id="ARBA00022771"/>
    </source>
</evidence>
<dbReference type="PANTHER" id="PTHR30313:SF2">
    <property type="entry name" value="DNA PRIMASE"/>
    <property type="match status" value="1"/>
</dbReference>
<keyword evidence="9" id="KW-0460">Magnesium</keyword>
<dbReference type="GO" id="GO:0005737">
    <property type="term" value="C:cytoplasm"/>
    <property type="evidence" value="ECO:0007669"/>
    <property type="project" value="TreeGrafter"/>
</dbReference>
<dbReference type="FunFam" id="3.90.580.10:FF:000001">
    <property type="entry name" value="DNA primase"/>
    <property type="match status" value="1"/>
</dbReference>
<accession>C5BMY8</accession>
<evidence type="ECO:0000256" key="13">
    <source>
        <dbReference type="PIRSR" id="PIRSR002811-1"/>
    </source>
</evidence>
<dbReference type="SMART" id="SM00400">
    <property type="entry name" value="ZnF_CHCC"/>
    <property type="match status" value="1"/>
</dbReference>
<keyword evidence="4 12" id="KW-0548">Nucleotidyltransferase</keyword>
<keyword evidence="5 12" id="KW-0235">DNA replication</keyword>
<keyword evidence="1 12" id="KW-0240">DNA-directed RNA polymerase</keyword>
<dbReference type="Pfam" id="PF08275">
    <property type="entry name" value="DNAG_N"/>
    <property type="match status" value="1"/>
</dbReference>
<evidence type="ECO:0000313" key="16">
    <source>
        <dbReference type="Proteomes" id="UP000009080"/>
    </source>
</evidence>
<dbReference type="Gene3D" id="1.10.860.10">
    <property type="entry name" value="DNAb Helicase, Chain A"/>
    <property type="match status" value="1"/>
</dbReference>
<dbReference type="FunFam" id="3.90.980.10:FF:000001">
    <property type="entry name" value="DNA primase"/>
    <property type="match status" value="1"/>
</dbReference>
<dbReference type="SMART" id="SM00493">
    <property type="entry name" value="TOPRIM"/>
    <property type="match status" value="1"/>
</dbReference>
<name>C5BMY8_TERTT</name>
<dbReference type="SUPFAM" id="SSF117023">
    <property type="entry name" value="DNA primase DnaG, C-terminal domain"/>
    <property type="match status" value="1"/>
</dbReference>
<evidence type="ECO:0000256" key="12">
    <source>
        <dbReference type="HAMAP-Rule" id="MF_00974"/>
    </source>
</evidence>
<evidence type="ECO:0000256" key="4">
    <source>
        <dbReference type="ARBA" id="ARBA00022695"/>
    </source>
</evidence>
<comment type="function">
    <text evidence="12">RNA polymerase that catalyzes the synthesis of short RNA molecules used as primers for DNA polymerase during DNA replication.</text>
</comment>
<dbReference type="Gene3D" id="3.90.580.10">
    <property type="entry name" value="Zinc finger, CHC2-type domain"/>
    <property type="match status" value="1"/>
</dbReference>
<dbReference type="InterPro" id="IPR006171">
    <property type="entry name" value="TOPRIM_dom"/>
</dbReference>
<comment type="similarity">
    <text evidence="12">Belongs to the DnaG primase family.</text>
</comment>
<keyword evidence="8 12" id="KW-0862">Zinc</keyword>
<dbReference type="Gene3D" id="1.20.50.20">
    <property type="entry name" value="DnaG, RNA polymerase domain, helical bundle"/>
    <property type="match status" value="1"/>
</dbReference>
<evidence type="ECO:0000259" key="14">
    <source>
        <dbReference type="PROSITE" id="PS50880"/>
    </source>
</evidence>
<dbReference type="RefSeq" id="WP_015818017.1">
    <property type="nucleotide sequence ID" value="NC_012997.1"/>
</dbReference>
<evidence type="ECO:0000256" key="6">
    <source>
        <dbReference type="ARBA" id="ARBA00022723"/>
    </source>
</evidence>
<dbReference type="PANTHER" id="PTHR30313">
    <property type="entry name" value="DNA PRIMASE"/>
    <property type="match status" value="1"/>
</dbReference>
<dbReference type="NCBIfam" id="TIGR01391">
    <property type="entry name" value="dnaG"/>
    <property type="match status" value="1"/>
</dbReference>
<organism evidence="15 16">
    <name type="scientific">Teredinibacter turnerae (strain ATCC 39867 / T7901)</name>
    <dbReference type="NCBI Taxonomy" id="377629"/>
    <lineage>
        <taxon>Bacteria</taxon>
        <taxon>Pseudomonadati</taxon>
        <taxon>Pseudomonadota</taxon>
        <taxon>Gammaproteobacteria</taxon>
        <taxon>Cellvibrionales</taxon>
        <taxon>Cellvibrionaceae</taxon>
        <taxon>Teredinibacter</taxon>
    </lineage>
</organism>
<evidence type="ECO:0000256" key="11">
    <source>
        <dbReference type="ARBA" id="ARBA00023163"/>
    </source>
</evidence>
<dbReference type="eggNOG" id="COG0358">
    <property type="taxonomic scope" value="Bacteria"/>
</dbReference>
<dbReference type="HAMAP" id="MF_00974">
    <property type="entry name" value="DNA_primase_DnaG"/>
    <property type="match status" value="1"/>
</dbReference>
<dbReference type="SUPFAM" id="SSF57783">
    <property type="entry name" value="Zinc beta-ribbon"/>
    <property type="match status" value="1"/>
</dbReference>
<dbReference type="InterPro" id="IPR036977">
    <property type="entry name" value="DNA_primase_Znf_CHC2"/>
</dbReference>
<dbReference type="InterPro" id="IPR013264">
    <property type="entry name" value="DNAG_N"/>
</dbReference>
<dbReference type="Pfam" id="PF01807">
    <property type="entry name" value="Zn_ribbon_DnaG"/>
    <property type="match status" value="1"/>
</dbReference>
<keyword evidence="6 12" id="KW-0479">Metal-binding</keyword>
<dbReference type="InterPro" id="IPR019475">
    <property type="entry name" value="DNA_primase_DnaB-bd"/>
</dbReference>
<sequence>MARIPQSFIDDLLNRLDIVEVVDHRVKLKKNGKNYAACCPFHEEKTPSFTVSPDKQFYYCFGCGASGNAIGFLMEYERQSFVESVETLAKSAGLEVPREETPFHREQYARQKNLYDVLEKASSYYQLQLKENRGRDKAVRYLQNRGLSGHIARDFGLGFAPGGWDNLLTKYGLSEQDIDLLVGSGLVIRRAEDDKLYDRFRNRIMFPILDNRGRVIGFGGRVLDDSKPKYLNSPETDVFHKGEELYGLYQARMANRNLEQILVVEGYMDVIALAQYGLTNAVATLGTACGEEHLKLAFKHTQEIVFCFDGDAAGRTAAKRALMNSLTSMEDGRQIKFLFLPEGQDPDTLVRQIGAERFAQQIKNGTPLEDFLFDVAAEGLNIQSMDGRARFSKICAPLLAQLPAGVYRELMFTNLAKRTGLSSAALMELTHEKPQLPDAAPALPAVVDVEPPPVDVPEHSAATIYEHLEGTRFQGAPLPDEQEKQAFRKRTNVALNPVKAATLLLLDNPQLIQQVVLRPDADAAGNEELLRLQNLIDYLQNRPNATFSTLLGFWGGAYGIDSQQELARMLATHELTRDSHLASFESAKVLSHAFAKINHQYHRLTHRQELEQLKSKGLANLNSEEKDRFRQLVQLIQKPV</sequence>
<keyword evidence="7 12" id="KW-0863">Zinc-finger</keyword>
<dbReference type="Pfam" id="PF13155">
    <property type="entry name" value="Toprim_2"/>
    <property type="match status" value="1"/>
</dbReference>
<dbReference type="GO" id="GO:0003677">
    <property type="term" value="F:DNA binding"/>
    <property type="evidence" value="ECO:0007669"/>
    <property type="project" value="UniProtKB-KW"/>
</dbReference>
<comment type="cofactor">
    <cofactor evidence="12 13">
        <name>Zn(2+)</name>
        <dbReference type="ChEBI" id="CHEBI:29105"/>
    </cofactor>
    <text evidence="12 13">Binds 1 zinc ion per monomer.</text>
</comment>
<dbReference type="GO" id="GO:1990077">
    <property type="term" value="C:primosome complex"/>
    <property type="evidence" value="ECO:0007669"/>
    <property type="project" value="UniProtKB-KW"/>
</dbReference>
<dbReference type="Gene3D" id="3.90.980.10">
    <property type="entry name" value="DNA primase, catalytic core, N-terminal domain"/>
    <property type="match status" value="1"/>
</dbReference>
<feature type="domain" description="Toprim" evidence="14">
    <location>
        <begin position="259"/>
        <end position="341"/>
    </location>
</feature>
<dbReference type="InterPro" id="IPR006295">
    <property type="entry name" value="DNA_primase_DnaG"/>
</dbReference>
<feature type="zinc finger region" description="CHC2-type" evidence="12 13">
    <location>
        <begin position="39"/>
        <end position="63"/>
    </location>
</feature>
<protein>
    <recommendedName>
        <fullName evidence="12">DNA primase</fullName>
        <ecNumber evidence="12">2.7.7.101</ecNumber>
    </recommendedName>
</protein>
<dbReference type="EC" id="2.7.7.101" evidence="12"/>
<comment type="subunit">
    <text evidence="12">Monomer. Interacts with DnaB.</text>
</comment>
<dbReference type="GO" id="GO:0008270">
    <property type="term" value="F:zinc ion binding"/>
    <property type="evidence" value="ECO:0007669"/>
    <property type="project" value="UniProtKB-UniRule"/>
</dbReference>
<dbReference type="GO" id="GO:0003899">
    <property type="term" value="F:DNA-directed RNA polymerase activity"/>
    <property type="evidence" value="ECO:0007669"/>
    <property type="project" value="UniProtKB-UniRule"/>
</dbReference>
<keyword evidence="16" id="KW-1185">Reference proteome</keyword>
<evidence type="ECO:0000256" key="8">
    <source>
        <dbReference type="ARBA" id="ARBA00022833"/>
    </source>
</evidence>
<reference evidence="15 16" key="1">
    <citation type="journal article" date="2009" name="PLoS ONE">
        <title>The complete genome of Teredinibacter turnerae T7901: an intracellular endosymbiont of marine wood-boring bivalves (shipworms).</title>
        <authorList>
            <person name="Yang J.C."/>
            <person name="Madupu R."/>
            <person name="Durkin A.S."/>
            <person name="Ekborg N.A."/>
            <person name="Pedamallu C.S."/>
            <person name="Hostetler J.B."/>
            <person name="Radune D."/>
            <person name="Toms B.S."/>
            <person name="Henrissat B."/>
            <person name="Coutinho P.M."/>
            <person name="Schwarz S."/>
            <person name="Field L."/>
            <person name="Trindade-Silva A.E."/>
            <person name="Soares C.A.G."/>
            <person name="Elshahawi S."/>
            <person name="Hanora A."/>
            <person name="Schmidt E.W."/>
            <person name="Haygood M.G."/>
            <person name="Posfai J."/>
            <person name="Benner J."/>
            <person name="Madinger C."/>
            <person name="Nove J."/>
            <person name="Anton B."/>
            <person name="Chaudhary K."/>
            <person name="Foster J."/>
            <person name="Holman A."/>
            <person name="Kumar S."/>
            <person name="Lessard P.A."/>
            <person name="Luyten Y.A."/>
            <person name="Slatko B."/>
            <person name="Wood N."/>
            <person name="Wu B."/>
            <person name="Teplitski M."/>
            <person name="Mougous J.D."/>
            <person name="Ward N."/>
            <person name="Eisen J.A."/>
            <person name="Badger J.H."/>
            <person name="Distel D.L."/>
        </authorList>
    </citation>
    <scope>NUCLEOTIDE SEQUENCE [LARGE SCALE GENOMIC DNA]</scope>
    <source>
        <strain evidence="16">ATCC 39867 / T7901</strain>
    </source>
</reference>
<dbReference type="Pfam" id="PF10410">
    <property type="entry name" value="DnaB_bind"/>
    <property type="match status" value="1"/>
</dbReference>
<keyword evidence="11 12" id="KW-0804">Transcription</keyword>
<dbReference type="InterPro" id="IPR002694">
    <property type="entry name" value="Znf_CHC2"/>
</dbReference>
<gene>
    <name evidence="12 15" type="primary">dnaG</name>
    <name evidence="15" type="ordered locus">TERTU_0481</name>
</gene>
<evidence type="ECO:0000256" key="2">
    <source>
        <dbReference type="ARBA" id="ARBA00022515"/>
    </source>
</evidence>
<keyword evidence="10 12" id="KW-0238">DNA-binding</keyword>
<evidence type="ECO:0000256" key="1">
    <source>
        <dbReference type="ARBA" id="ARBA00022478"/>
    </source>
</evidence>
<dbReference type="SUPFAM" id="SSF56731">
    <property type="entry name" value="DNA primase core"/>
    <property type="match status" value="1"/>
</dbReference>
<dbReference type="STRING" id="377629.TERTU_0481"/>
<dbReference type="PROSITE" id="PS50880">
    <property type="entry name" value="TOPRIM"/>
    <property type="match status" value="1"/>
</dbReference>
<dbReference type="KEGG" id="ttu:TERTU_0481"/>
<keyword evidence="2 12" id="KW-0639">Primosome</keyword>
<dbReference type="InterPro" id="IPR034151">
    <property type="entry name" value="TOPRIM_DnaG_bac"/>
</dbReference>
<evidence type="ECO:0000313" key="15">
    <source>
        <dbReference type="EMBL" id="ACR11905.1"/>
    </source>
</evidence>
<evidence type="ECO:0000256" key="5">
    <source>
        <dbReference type="ARBA" id="ARBA00022705"/>
    </source>
</evidence>
<dbReference type="CDD" id="cd03364">
    <property type="entry name" value="TOPRIM_DnaG_primases"/>
    <property type="match status" value="1"/>
</dbReference>
<dbReference type="InterPro" id="IPR050219">
    <property type="entry name" value="DnaG_primase"/>
</dbReference>
<dbReference type="InterPro" id="IPR037068">
    <property type="entry name" value="DNA_primase_core_N_sf"/>
</dbReference>
<dbReference type="GO" id="GO:0000428">
    <property type="term" value="C:DNA-directed RNA polymerase complex"/>
    <property type="evidence" value="ECO:0007669"/>
    <property type="project" value="UniProtKB-KW"/>
</dbReference>
<dbReference type="InterPro" id="IPR016136">
    <property type="entry name" value="DNA_helicase_N/primase_C"/>
</dbReference>
<dbReference type="Gene3D" id="3.40.1360.10">
    <property type="match status" value="1"/>
</dbReference>
<dbReference type="EMBL" id="CP001614">
    <property type="protein sequence ID" value="ACR11905.1"/>
    <property type="molecule type" value="Genomic_DNA"/>
</dbReference>
<evidence type="ECO:0000256" key="10">
    <source>
        <dbReference type="ARBA" id="ARBA00023125"/>
    </source>
</evidence>
<proteinExistence type="inferred from homology"/>
<dbReference type="Pfam" id="PF08278">
    <property type="entry name" value="DnaG_DnaB_bind"/>
    <property type="match status" value="1"/>
</dbReference>
<dbReference type="HOGENOM" id="CLU_013501_5_2_6"/>